<dbReference type="PROSITE" id="PS51352">
    <property type="entry name" value="THIOREDOXIN_2"/>
    <property type="match status" value="1"/>
</dbReference>
<dbReference type="EMBL" id="CP002086">
    <property type="protein sequence ID" value="ADJ28879.1"/>
    <property type="molecule type" value="Genomic_DNA"/>
</dbReference>
<dbReference type="CDD" id="cd02969">
    <property type="entry name" value="PRX_like1"/>
    <property type="match status" value="1"/>
</dbReference>
<evidence type="ECO:0000259" key="1">
    <source>
        <dbReference type="PROSITE" id="PS51352"/>
    </source>
</evidence>
<sequence length="193" mass="21193">MARTESIMLDLGTQAPDFQLLEPATGRTVSLADFKGASGLLIIFMCNHCPYVKHISTALSQFAREYQPKGLAIAGISVNDVENYPDDSPEKMAEEVEAQGYIFPYLYDETQEIAKAYKAACTPDFFLFDKNHKLVYRGQFDASRPGNDAPIAGEDLRAAADAVLAGQPISGEQRPSMGCNIKWKPGNEPDYFG</sequence>
<dbReference type="RefSeq" id="WP_013220970.1">
    <property type="nucleotide sequence ID" value="NC_014315.1"/>
</dbReference>
<dbReference type="PANTHER" id="PTHR43640:SF1">
    <property type="entry name" value="THIOREDOXIN-DEPENDENT PEROXIREDOXIN"/>
    <property type="match status" value="1"/>
</dbReference>
<name>D8K7K2_NITWC</name>
<dbReference type="AlphaFoldDB" id="D8K7K2"/>
<dbReference type="InterPro" id="IPR013766">
    <property type="entry name" value="Thioredoxin_domain"/>
</dbReference>
<dbReference type="Proteomes" id="UP000000393">
    <property type="component" value="Chromosome"/>
</dbReference>
<dbReference type="STRING" id="105559.Nwat_2046"/>
<dbReference type="InterPro" id="IPR047262">
    <property type="entry name" value="PRX-like1"/>
</dbReference>
<evidence type="ECO:0000313" key="3">
    <source>
        <dbReference type="Proteomes" id="UP000000393"/>
    </source>
</evidence>
<dbReference type="PANTHER" id="PTHR43640">
    <property type="entry name" value="OS07G0260300 PROTEIN"/>
    <property type="match status" value="1"/>
</dbReference>
<dbReference type="SUPFAM" id="SSF52833">
    <property type="entry name" value="Thioredoxin-like"/>
    <property type="match status" value="1"/>
</dbReference>
<dbReference type="InterPro" id="IPR036249">
    <property type="entry name" value="Thioredoxin-like_sf"/>
</dbReference>
<proteinExistence type="predicted"/>
<dbReference type="Gene3D" id="3.40.30.10">
    <property type="entry name" value="Glutaredoxin"/>
    <property type="match status" value="1"/>
</dbReference>
<dbReference type="InterPro" id="IPR000866">
    <property type="entry name" value="AhpC/TSA"/>
</dbReference>
<dbReference type="GO" id="GO:0016491">
    <property type="term" value="F:oxidoreductase activity"/>
    <property type="evidence" value="ECO:0007669"/>
    <property type="project" value="InterPro"/>
</dbReference>
<accession>D8K7K2</accession>
<feature type="domain" description="Thioredoxin" evidence="1">
    <location>
        <begin position="9"/>
        <end position="165"/>
    </location>
</feature>
<reference evidence="2 3" key="1">
    <citation type="submission" date="2010-06" db="EMBL/GenBank/DDBJ databases">
        <title>Complete sequence of chromosome of Nitrosococcus watsoni C-113.</title>
        <authorList>
            <consortium name="US DOE Joint Genome Institute"/>
            <person name="Lucas S."/>
            <person name="Copeland A."/>
            <person name="Lapidus A."/>
            <person name="Cheng J.-F."/>
            <person name="Bruce D."/>
            <person name="Goodwin L."/>
            <person name="Pitluck S."/>
            <person name="Malfatti S.A."/>
            <person name="Chain P.S.G."/>
            <person name="Land M."/>
            <person name="Hauser L."/>
            <person name="Kyrpides N."/>
            <person name="Ivanova N."/>
            <person name="Cambell M.A."/>
            <person name="Heidelberg J.F."/>
            <person name="Klotz M.G."/>
            <person name="Woyke T."/>
        </authorList>
    </citation>
    <scope>NUCLEOTIDE SEQUENCE [LARGE SCALE GENOMIC DNA]</scope>
    <source>
        <strain evidence="2 3">C-113</strain>
    </source>
</reference>
<dbReference type="KEGG" id="nwa:Nwat_2046"/>
<gene>
    <name evidence="2" type="ordered locus">Nwat_2046</name>
</gene>
<organism evidence="2 3">
    <name type="scientific">Nitrosococcus watsoni (strain C-113)</name>
    <dbReference type="NCBI Taxonomy" id="105559"/>
    <lineage>
        <taxon>Bacteria</taxon>
        <taxon>Pseudomonadati</taxon>
        <taxon>Pseudomonadota</taxon>
        <taxon>Gammaproteobacteria</taxon>
        <taxon>Chromatiales</taxon>
        <taxon>Chromatiaceae</taxon>
        <taxon>Nitrosococcus</taxon>
    </lineage>
</organism>
<evidence type="ECO:0000313" key="2">
    <source>
        <dbReference type="EMBL" id="ADJ28879.1"/>
    </source>
</evidence>
<dbReference type="GO" id="GO:0016209">
    <property type="term" value="F:antioxidant activity"/>
    <property type="evidence" value="ECO:0007669"/>
    <property type="project" value="InterPro"/>
</dbReference>
<dbReference type="Pfam" id="PF00578">
    <property type="entry name" value="AhpC-TSA"/>
    <property type="match status" value="1"/>
</dbReference>
<dbReference type="HOGENOM" id="CLU_076204_1_0_6"/>
<dbReference type="OrthoDB" id="9809746at2"/>
<dbReference type="eggNOG" id="COG1225">
    <property type="taxonomic scope" value="Bacteria"/>
</dbReference>
<keyword evidence="3" id="KW-1185">Reference proteome</keyword>
<protein>
    <submittedName>
        <fullName evidence="2">Alkyl hydroperoxide reductase/ Thiol specific antioxidant/ Mal allergen</fullName>
    </submittedName>
</protein>